<dbReference type="Proteomes" id="UP000053319">
    <property type="component" value="Unassembled WGS sequence"/>
</dbReference>
<protein>
    <submittedName>
        <fullName evidence="2">Uncharacterized protein</fullName>
    </submittedName>
</protein>
<gene>
    <name evidence="2" type="ORF">DICSQDRAFT_175042</name>
</gene>
<evidence type="ECO:0000256" key="1">
    <source>
        <dbReference type="SAM" id="MobiDB-lite"/>
    </source>
</evidence>
<feature type="region of interest" description="Disordered" evidence="1">
    <location>
        <begin position="22"/>
        <end position="48"/>
    </location>
</feature>
<sequence length="161" mass="17379">MAVKSRIRDRRHLFDLPTELIPIEPLRAQPTPPGRRDEPRSTSPPPLPLACTARTATRGLVPGGGAYVFAFPGPAAVASQLLEGYRDLRLPASGAREHASRAAPARPPGAARRPAGLFVLKAEDESDVLQDEFLQAPEEWEEAAVRDHEGGIAMLALRCCC</sequence>
<dbReference type="KEGG" id="dsq:DICSQDRAFT_175042"/>
<evidence type="ECO:0000313" key="2">
    <source>
        <dbReference type="EMBL" id="EJF56305.1"/>
    </source>
</evidence>
<dbReference type="RefSeq" id="XP_007370978.1">
    <property type="nucleotide sequence ID" value="XM_007370916.1"/>
</dbReference>
<evidence type="ECO:0000313" key="3">
    <source>
        <dbReference type="Proteomes" id="UP000053319"/>
    </source>
</evidence>
<reference evidence="2 3" key="1">
    <citation type="journal article" date="2012" name="Science">
        <title>The Paleozoic origin of enzymatic lignin decomposition reconstructed from 31 fungal genomes.</title>
        <authorList>
            <person name="Floudas D."/>
            <person name="Binder M."/>
            <person name="Riley R."/>
            <person name="Barry K."/>
            <person name="Blanchette R.A."/>
            <person name="Henrissat B."/>
            <person name="Martinez A.T."/>
            <person name="Otillar R."/>
            <person name="Spatafora J.W."/>
            <person name="Yadav J.S."/>
            <person name="Aerts A."/>
            <person name="Benoit I."/>
            <person name="Boyd A."/>
            <person name="Carlson A."/>
            <person name="Copeland A."/>
            <person name="Coutinho P.M."/>
            <person name="de Vries R.P."/>
            <person name="Ferreira P."/>
            <person name="Findley K."/>
            <person name="Foster B."/>
            <person name="Gaskell J."/>
            <person name="Glotzer D."/>
            <person name="Gorecki P."/>
            <person name="Heitman J."/>
            <person name="Hesse C."/>
            <person name="Hori C."/>
            <person name="Igarashi K."/>
            <person name="Jurgens J.A."/>
            <person name="Kallen N."/>
            <person name="Kersten P."/>
            <person name="Kohler A."/>
            <person name="Kuees U."/>
            <person name="Kumar T.K.A."/>
            <person name="Kuo A."/>
            <person name="LaButti K."/>
            <person name="Larrondo L.F."/>
            <person name="Lindquist E."/>
            <person name="Ling A."/>
            <person name="Lombard V."/>
            <person name="Lucas S."/>
            <person name="Lundell T."/>
            <person name="Martin R."/>
            <person name="McLaughlin D.J."/>
            <person name="Morgenstern I."/>
            <person name="Morin E."/>
            <person name="Murat C."/>
            <person name="Nagy L.G."/>
            <person name="Nolan M."/>
            <person name="Ohm R.A."/>
            <person name="Patyshakuliyeva A."/>
            <person name="Rokas A."/>
            <person name="Ruiz-Duenas F.J."/>
            <person name="Sabat G."/>
            <person name="Salamov A."/>
            <person name="Samejima M."/>
            <person name="Schmutz J."/>
            <person name="Slot J.C."/>
            <person name="St John F."/>
            <person name="Stenlid J."/>
            <person name="Sun H."/>
            <person name="Sun S."/>
            <person name="Syed K."/>
            <person name="Tsang A."/>
            <person name="Wiebenga A."/>
            <person name="Young D."/>
            <person name="Pisabarro A."/>
            <person name="Eastwood D.C."/>
            <person name="Martin F."/>
            <person name="Cullen D."/>
            <person name="Grigoriev I.V."/>
            <person name="Hibbett D.S."/>
        </authorList>
    </citation>
    <scope>NUCLEOTIDE SEQUENCE [LARGE SCALE GENOMIC DNA]</scope>
    <source>
        <strain evidence="2 3">LYAD-421 SS1</strain>
    </source>
</reference>
<organism evidence="2 3">
    <name type="scientific">Dichomitus squalens (strain LYAD-421)</name>
    <name type="common">Western red white-rot fungus</name>
    <dbReference type="NCBI Taxonomy" id="732165"/>
    <lineage>
        <taxon>Eukaryota</taxon>
        <taxon>Fungi</taxon>
        <taxon>Dikarya</taxon>
        <taxon>Basidiomycota</taxon>
        <taxon>Agaricomycotina</taxon>
        <taxon>Agaricomycetes</taxon>
        <taxon>Polyporales</taxon>
        <taxon>Polyporaceae</taxon>
        <taxon>Dichomitus</taxon>
    </lineage>
</organism>
<dbReference type="EMBL" id="JH719476">
    <property type="protein sequence ID" value="EJF56305.1"/>
    <property type="molecule type" value="Genomic_DNA"/>
</dbReference>
<accession>R7SKP3</accession>
<dbReference type="HOGENOM" id="CLU_1643656_0_0_1"/>
<name>R7SKP3_DICSQ</name>
<dbReference type="GeneID" id="18840081"/>
<proteinExistence type="predicted"/>
<dbReference type="AlphaFoldDB" id="R7SKP3"/>